<evidence type="ECO:0000313" key="2">
    <source>
        <dbReference type="Proteomes" id="UP000184028"/>
    </source>
</evidence>
<proteinExistence type="predicted"/>
<keyword evidence="2" id="KW-1185">Reference proteome</keyword>
<dbReference type="Proteomes" id="UP000184028">
    <property type="component" value="Unassembled WGS sequence"/>
</dbReference>
<name>A0A1M7ITA6_9FLAO</name>
<protein>
    <recommendedName>
        <fullName evidence="3">Effector protein</fullName>
    </recommendedName>
</protein>
<dbReference type="AlphaFoldDB" id="A0A1M7ITA6"/>
<gene>
    <name evidence="1" type="ORF">SAMN05444484_10639</name>
</gene>
<sequence length="217" mass="24371">MRFVDPDGMAPSDIIFVTRNKDGSEKERLKYSNGNFYHNNGKGARYAPGKESNPALYTVLSAFRKIEKSNDNVLKEKLSTLENNHKQTHLIQEGTPGANENNVTPYFYGEGSVKNAEAYEDVKNGKGVDTMTTFDFSKESKENFFNQEGVPDSDFTTVAHEISHVYDFDRGQNADSVGKKAEKSPSEKRAVDFENRARSLIHLPKRTTYGGLPFNLN</sequence>
<dbReference type="EMBL" id="FRBT01000006">
    <property type="protein sequence ID" value="SHM43960.1"/>
    <property type="molecule type" value="Genomic_DNA"/>
</dbReference>
<accession>A0A1M7ITA6</accession>
<evidence type="ECO:0008006" key="3">
    <source>
        <dbReference type="Google" id="ProtNLM"/>
    </source>
</evidence>
<organism evidence="1 2">
    <name type="scientific">Flavobacterium chilense</name>
    <dbReference type="NCBI Taxonomy" id="946677"/>
    <lineage>
        <taxon>Bacteria</taxon>
        <taxon>Pseudomonadati</taxon>
        <taxon>Bacteroidota</taxon>
        <taxon>Flavobacteriia</taxon>
        <taxon>Flavobacteriales</taxon>
        <taxon>Flavobacteriaceae</taxon>
        <taxon>Flavobacterium</taxon>
    </lineage>
</organism>
<evidence type="ECO:0000313" key="1">
    <source>
        <dbReference type="EMBL" id="SHM43960.1"/>
    </source>
</evidence>
<reference evidence="2" key="1">
    <citation type="submission" date="2016-11" db="EMBL/GenBank/DDBJ databases">
        <authorList>
            <person name="Varghese N."/>
            <person name="Submissions S."/>
        </authorList>
    </citation>
    <scope>NUCLEOTIDE SEQUENCE [LARGE SCALE GENOMIC DNA]</scope>
    <source>
        <strain evidence="2">DSM 24724</strain>
    </source>
</reference>